<dbReference type="InterPro" id="IPR006016">
    <property type="entry name" value="UspA"/>
</dbReference>
<organism evidence="3 4">
    <name type="scientific">Desulforhopalus singaporensis</name>
    <dbReference type="NCBI Taxonomy" id="91360"/>
    <lineage>
        <taxon>Bacteria</taxon>
        <taxon>Pseudomonadati</taxon>
        <taxon>Thermodesulfobacteriota</taxon>
        <taxon>Desulfobulbia</taxon>
        <taxon>Desulfobulbales</taxon>
        <taxon>Desulfocapsaceae</taxon>
        <taxon>Desulforhopalus</taxon>
    </lineage>
</organism>
<dbReference type="AlphaFoldDB" id="A0A1H0RNH4"/>
<proteinExistence type="inferred from homology"/>
<keyword evidence="4" id="KW-1185">Reference proteome</keyword>
<dbReference type="SUPFAM" id="SSF52402">
    <property type="entry name" value="Adenine nucleotide alpha hydrolases-like"/>
    <property type="match status" value="1"/>
</dbReference>
<evidence type="ECO:0000313" key="4">
    <source>
        <dbReference type="Proteomes" id="UP000199073"/>
    </source>
</evidence>
<dbReference type="Proteomes" id="UP000199073">
    <property type="component" value="Unassembled WGS sequence"/>
</dbReference>
<protein>
    <submittedName>
        <fullName evidence="3">Nucleotide-binding universal stress protein, UspA family</fullName>
    </submittedName>
</protein>
<evidence type="ECO:0000259" key="2">
    <source>
        <dbReference type="Pfam" id="PF00582"/>
    </source>
</evidence>
<dbReference type="EMBL" id="FNJI01000015">
    <property type="protein sequence ID" value="SDP30536.1"/>
    <property type="molecule type" value="Genomic_DNA"/>
</dbReference>
<dbReference type="RefSeq" id="WP_092223058.1">
    <property type="nucleotide sequence ID" value="NZ_FNJI01000015.1"/>
</dbReference>
<dbReference type="Gene3D" id="3.40.50.620">
    <property type="entry name" value="HUPs"/>
    <property type="match status" value="1"/>
</dbReference>
<evidence type="ECO:0000256" key="1">
    <source>
        <dbReference type="ARBA" id="ARBA00008791"/>
    </source>
</evidence>
<dbReference type="STRING" id="91360.SAMN05660330_02370"/>
<dbReference type="InterPro" id="IPR014729">
    <property type="entry name" value="Rossmann-like_a/b/a_fold"/>
</dbReference>
<dbReference type="Pfam" id="PF00582">
    <property type="entry name" value="Usp"/>
    <property type="match status" value="1"/>
</dbReference>
<accession>A0A1H0RNH4</accession>
<evidence type="ECO:0000313" key="3">
    <source>
        <dbReference type="EMBL" id="SDP30536.1"/>
    </source>
</evidence>
<dbReference type="PANTHER" id="PTHR46268">
    <property type="entry name" value="STRESS RESPONSE PROTEIN NHAX"/>
    <property type="match status" value="1"/>
</dbReference>
<dbReference type="PRINTS" id="PR01438">
    <property type="entry name" value="UNVRSLSTRESS"/>
</dbReference>
<feature type="domain" description="UspA" evidence="2">
    <location>
        <begin position="1"/>
        <end position="152"/>
    </location>
</feature>
<sequence>MSERILLPLDGSALGEAAIAYVDGLIARLAPEERIEITLFHVITAVRQTLHLQGGGMISVPYNEDELAKLKTDATTYLEKVGERLQHKQITLGVKVAVSENPAEEIIRAEAEVNADLVAMSTHGRSGVSRFALGSVAEKVLRGGTVPVLMVRAVAQESAA</sequence>
<dbReference type="OrthoDB" id="9808582at2"/>
<dbReference type="CDD" id="cd00293">
    <property type="entry name" value="USP-like"/>
    <property type="match status" value="1"/>
</dbReference>
<name>A0A1H0RNH4_9BACT</name>
<dbReference type="InterPro" id="IPR006015">
    <property type="entry name" value="Universal_stress_UspA"/>
</dbReference>
<dbReference type="PANTHER" id="PTHR46268:SF6">
    <property type="entry name" value="UNIVERSAL STRESS PROTEIN UP12"/>
    <property type="match status" value="1"/>
</dbReference>
<reference evidence="3 4" key="1">
    <citation type="submission" date="2016-10" db="EMBL/GenBank/DDBJ databases">
        <authorList>
            <person name="de Groot N.N."/>
        </authorList>
    </citation>
    <scope>NUCLEOTIDE SEQUENCE [LARGE SCALE GENOMIC DNA]</scope>
    <source>
        <strain evidence="3 4">DSM 12130</strain>
    </source>
</reference>
<gene>
    <name evidence="3" type="ORF">SAMN05660330_02370</name>
</gene>
<comment type="similarity">
    <text evidence="1">Belongs to the universal stress protein A family.</text>
</comment>